<dbReference type="Proteomes" id="UP000663844">
    <property type="component" value="Unassembled WGS sequence"/>
</dbReference>
<evidence type="ECO:0000313" key="2">
    <source>
        <dbReference type="EMBL" id="CAF3880280.1"/>
    </source>
</evidence>
<comment type="caution">
    <text evidence="2">The sequence shown here is derived from an EMBL/GenBank/DDBJ whole genome shotgun (WGS) entry which is preliminary data.</text>
</comment>
<gene>
    <name evidence="1" type="ORF">JYZ213_LOCUS10478</name>
    <name evidence="2" type="ORF">OXD698_LOCUS22853</name>
</gene>
<accession>A0A819GEA8</accession>
<protein>
    <submittedName>
        <fullName evidence="2">Uncharacterized protein</fullName>
    </submittedName>
</protein>
<dbReference type="AlphaFoldDB" id="A0A819GEA8"/>
<organism evidence="2 3">
    <name type="scientific">Adineta steineri</name>
    <dbReference type="NCBI Taxonomy" id="433720"/>
    <lineage>
        <taxon>Eukaryota</taxon>
        <taxon>Metazoa</taxon>
        <taxon>Spiralia</taxon>
        <taxon>Gnathifera</taxon>
        <taxon>Rotifera</taxon>
        <taxon>Eurotatoria</taxon>
        <taxon>Bdelloidea</taxon>
        <taxon>Adinetida</taxon>
        <taxon>Adinetidae</taxon>
        <taxon>Adineta</taxon>
    </lineage>
</organism>
<sequence length="109" mass="11910">MIAFGPMLSSKLCVYGGYLKCLKNVSLDVLIRKFVDTQDVAGLLTAIEITLGKGAAVSINEDELMVYDYGEPIELCIANLKLHNEFIEAFTNKAKVLHLSYGIPSNIGN</sequence>
<dbReference type="Proteomes" id="UP000663845">
    <property type="component" value="Unassembled WGS sequence"/>
</dbReference>
<evidence type="ECO:0000313" key="1">
    <source>
        <dbReference type="EMBL" id="CAF0899568.1"/>
    </source>
</evidence>
<dbReference type="EMBL" id="CAJNOG010000076">
    <property type="protein sequence ID" value="CAF0899568.1"/>
    <property type="molecule type" value="Genomic_DNA"/>
</dbReference>
<proteinExistence type="predicted"/>
<reference evidence="2" key="1">
    <citation type="submission" date="2021-02" db="EMBL/GenBank/DDBJ databases">
        <authorList>
            <person name="Nowell W R."/>
        </authorList>
    </citation>
    <scope>NUCLEOTIDE SEQUENCE</scope>
</reference>
<dbReference type="EMBL" id="CAJOAZ010001982">
    <property type="protein sequence ID" value="CAF3880280.1"/>
    <property type="molecule type" value="Genomic_DNA"/>
</dbReference>
<evidence type="ECO:0000313" key="3">
    <source>
        <dbReference type="Proteomes" id="UP000663844"/>
    </source>
</evidence>
<name>A0A819GEA8_9BILA</name>